<protein>
    <submittedName>
        <fullName evidence="2">Uncharacterized protein</fullName>
    </submittedName>
</protein>
<dbReference type="KEGG" id="ntn:D5366_10380"/>
<dbReference type="EMBL" id="CP032485">
    <property type="protein sequence ID" value="QDH25552.1"/>
    <property type="molecule type" value="Genomic_DNA"/>
</dbReference>
<sequence>MATFFVALPGFFIAALAAVVAFNGGDLDKKMPGVIAKITVYGDTENINITLRMFLSYLFGYLTIISFMGFFICISGSLLSPNLSLPAYGNHNSYISYAHEFLKVLFLFIISFLGSNVICCTSIGLYFLSERVYQTILPDSDEFDKDK</sequence>
<evidence type="ECO:0000256" key="1">
    <source>
        <dbReference type="SAM" id="Phobius"/>
    </source>
</evidence>
<gene>
    <name evidence="2" type="ORF">D5366_10380</name>
</gene>
<reference evidence="2 3" key="1">
    <citation type="submission" date="2018-09" db="EMBL/GenBank/DDBJ databases">
        <title>The complete genome sequence of Neokomagataea tanensis NBRC 106556(T).</title>
        <authorList>
            <person name="Chua K.-O."/>
            <person name="See-Too W.-S."/>
            <person name="Hong K.-W."/>
            <person name="Yin W.-F."/>
            <person name="Chan K.-G."/>
        </authorList>
    </citation>
    <scope>NUCLEOTIDE SEQUENCE [LARGE SCALE GENOMIC DNA]</scope>
    <source>
        <strain evidence="3">AH13 \ NBRC 106556</strain>
    </source>
</reference>
<accession>A0A4Y6V5Y7</accession>
<name>A0A4Y6V5Y7_9PROT</name>
<feature type="transmembrane region" description="Helical" evidence="1">
    <location>
        <begin position="101"/>
        <end position="128"/>
    </location>
</feature>
<keyword evidence="3" id="KW-1185">Reference proteome</keyword>
<keyword evidence="1" id="KW-1133">Transmembrane helix</keyword>
<evidence type="ECO:0000313" key="3">
    <source>
        <dbReference type="Proteomes" id="UP000317214"/>
    </source>
</evidence>
<feature type="transmembrane region" description="Helical" evidence="1">
    <location>
        <begin position="58"/>
        <end position="80"/>
    </location>
</feature>
<organism evidence="2 3">
    <name type="scientific">Neokomagataea tanensis</name>
    <dbReference type="NCBI Taxonomy" id="661191"/>
    <lineage>
        <taxon>Bacteria</taxon>
        <taxon>Pseudomonadati</taxon>
        <taxon>Pseudomonadota</taxon>
        <taxon>Alphaproteobacteria</taxon>
        <taxon>Acetobacterales</taxon>
        <taxon>Acetobacteraceae</taxon>
        <taxon>Neokomagataea</taxon>
    </lineage>
</organism>
<evidence type="ECO:0000313" key="2">
    <source>
        <dbReference type="EMBL" id="QDH25552.1"/>
    </source>
</evidence>
<keyword evidence="1" id="KW-0812">Transmembrane</keyword>
<dbReference type="Proteomes" id="UP000317214">
    <property type="component" value="Chromosome"/>
</dbReference>
<keyword evidence="1" id="KW-0472">Membrane</keyword>
<proteinExistence type="predicted"/>
<dbReference type="AlphaFoldDB" id="A0A4Y6V5Y7"/>